<sequence length="229" mass="27167">MELLEKIRLVTRDVFLTDTRFEHTNCISTNRDARVFLQHILARARHPEFNLHISISQISRLIGSRRRRDFVEWFYLHAPRHREFRRVQWFLNEMIRVNAVEHLREVKHMTSDAEYQQFTINADSPKMPTVEQMNYWRCHTAEIQENMRSEGPRIERLESATETLENIQNAIFELNSDGTFDPSSSLEDSDSGSDIGKSPIEEKCAQYEMFESELYGAILGKFFKDFYHD</sequence>
<dbReference type="EMBL" id="CAJOBQ010002456">
    <property type="protein sequence ID" value="CAF4561188.1"/>
    <property type="molecule type" value="Genomic_DNA"/>
</dbReference>
<feature type="region of interest" description="Disordered" evidence="1">
    <location>
        <begin position="176"/>
        <end position="198"/>
    </location>
</feature>
<evidence type="ECO:0000256" key="1">
    <source>
        <dbReference type="SAM" id="MobiDB-lite"/>
    </source>
</evidence>
<accession>A0A820Z8U4</accession>
<name>A0A820Z8U4_9BILA</name>
<evidence type="ECO:0000313" key="3">
    <source>
        <dbReference type="Proteomes" id="UP000663862"/>
    </source>
</evidence>
<dbReference type="AlphaFoldDB" id="A0A820Z8U4"/>
<evidence type="ECO:0000313" key="2">
    <source>
        <dbReference type="EMBL" id="CAF4561188.1"/>
    </source>
</evidence>
<proteinExistence type="predicted"/>
<organism evidence="2 3">
    <name type="scientific">Rotaria socialis</name>
    <dbReference type="NCBI Taxonomy" id="392032"/>
    <lineage>
        <taxon>Eukaryota</taxon>
        <taxon>Metazoa</taxon>
        <taxon>Spiralia</taxon>
        <taxon>Gnathifera</taxon>
        <taxon>Rotifera</taxon>
        <taxon>Eurotatoria</taxon>
        <taxon>Bdelloidea</taxon>
        <taxon>Philodinida</taxon>
        <taxon>Philodinidae</taxon>
        <taxon>Rotaria</taxon>
    </lineage>
</organism>
<reference evidence="2" key="1">
    <citation type="submission" date="2021-02" db="EMBL/GenBank/DDBJ databases">
        <authorList>
            <person name="Nowell W R."/>
        </authorList>
    </citation>
    <scope>NUCLEOTIDE SEQUENCE</scope>
</reference>
<protein>
    <submittedName>
        <fullName evidence="2">Uncharacterized protein</fullName>
    </submittedName>
</protein>
<gene>
    <name evidence="2" type="ORF">TSG867_LOCUS25318</name>
</gene>
<dbReference type="Proteomes" id="UP000663862">
    <property type="component" value="Unassembled WGS sequence"/>
</dbReference>
<comment type="caution">
    <text evidence="2">The sequence shown here is derived from an EMBL/GenBank/DDBJ whole genome shotgun (WGS) entry which is preliminary data.</text>
</comment>